<feature type="transmembrane region" description="Helical" evidence="2">
    <location>
        <begin position="534"/>
        <end position="553"/>
    </location>
</feature>
<keyword evidence="2" id="KW-0472">Membrane</keyword>
<feature type="compositionally biased region" description="Basic and acidic residues" evidence="1">
    <location>
        <begin position="684"/>
        <end position="699"/>
    </location>
</feature>
<dbReference type="Proteomes" id="UP000234778">
    <property type="component" value="Unassembled WGS sequence"/>
</dbReference>
<keyword evidence="2" id="KW-1133">Transmembrane helix</keyword>
<feature type="region of interest" description="Disordered" evidence="1">
    <location>
        <begin position="417"/>
        <end position="440"/>
    </location>
</feature>
<keyword evidence="2" id="KW-0812">Transmembrane</keyword>
<feature type="transmembrane region" description="Helical" evidence="2">
    <location>
        <begin position="559"/>
        <end position="579"/>
    </location>
</feature>
<feature type="transmembrane region" description="Helical" evidence="2">
    <location>
        <begin position="311"/>
        <end position="332"/>
    </location>
</feature>
<gene>
    <name evidence="3" type="ORF">CYJ26_09815</name>
</gene>
<organism evidence="3 4">
    <name type="scientific">Actinomyces urogenitalis</name>
    <dbReference type="NCBI Taxonomy" id="103621"/>
    <lineage>
        <taxon>Bacteria</taxon>
        <taxon>Bacillati</taxon>
        <taxon>Actinomycetota</taxon>
        <taxon>Actinomycetes</taxon>
        <taxon>Actinomycetales</taxon>
        <taxon>Actinomycetaceae</taxon>
        <taxon>Actinomyces</taxon>
    </lineage>
</organism>
<evidence type="ECO:0000313" key="4">
    <source>
        <dbReference type="Proteomes" id="UP000234778"/>
    </source>
</evidence>
<dbReference type="EMBL" id="PKHA01000013">
    <property type="protein sequence ID" value="PKY97986.1"/>
    <property type="molecule type" value="Genomic_DNA"/>
</dbReference>
<reference evidence="3 4" key="1">
    <citation type="submission" date="2017-12" db="EMBL/GenBank/DDBJ databases">
        <title>Phylogenetic diversity of female urinary microbiome.</title>
        <authorList>
            <person name="Thomas-White K."/>
            <person name="Wolfe A.J."/>
        </authorList>
    </citation>
    <scope>NUCLEOTIDE SEQUENCE [LARGE SCALE GENOMIC DNA]</scope>
    <source>
        <strain evidence="3 4">UMB0319</strain>
    </source>
</reference>
<sequence length="765" mass="77005">MVYAIVLLTVIGMVVAMAGSAFGQERRRTPVVVLATTALSWASVSQGEDKASQDLLSLAASGSPANLVPRTAGTCEADAWLSLGAGARTRATEPGSPCSWPSGWDQAAHASGEAGYAAEPGALADALSSAGLTTAAVGPGAELALTTSSGQSPHSAGSLTELGELAELTIVDATRHGAEAARQTLAEDLESLAASGAQARVVVVSLTGPGSGPQALVLSSGSTGLDREDGVLTSPSTHQAGLVQLTDLAPTFLSALGVAVPTSMSGQALSLPAGATDLGALTRSEGADVPQTVSQLTDDALRAKASQMTTLPAGLTIIGAAAALVLVAACTLRGPAGRKHLHGVGVAATVVGALPMGAWMGMAVPWWRVGADGDQPSWVVVPTAILTMVLTAMVGVGVLHGLGSVVISVRDRLLAARPRPPRAPRTPREPGHGPGPLGVHGLRLPPSSRVPTPLFFTAYVLTACVAALILSDSAAGARLGFNGMLGMDAVVAGRFYGMSNTAFALAAAALVIAVAAGVSPFVEAQPTHRLRRTAAYLGVGVPGLIALALDGLPQAGADVGGAIAMAAALAALTAGLVGGRIGWKRWMTIATGALTAAGLFGLIDRSLGSHTHMGQFIGQLQDGTASTTILRKLTALVVPFFTSRLALLALVVGVIALVGAGWWLRREVTAWRLGTSAYASLVRPEEQEADQRPTEDGAGQHEGAGTTAAGGLPQWLTPALKGLGTLVVVEVVVNDSGLSMACLSLACAAPLLVALVATQLQARVR</sequence>
<comment type="caution">
    <text evidence="3">The sequence shown here is derived from an EMBL/GenBank/DDBJ whole genome shotgun (WGS) entry which is preliminary data.</text>
</comment>
<evidence type="ECO:0000256" key="2">
    <source>
        <dbReference type="SAM" id="Phobius"/>
    </source>
</evidence>
<feature type="region of interest" description="Disordered" evidence="1">
    <location>
        <begin position="684"/>
        <end position="710"/>
    </location>
</feature>
<dbReference type="AlphaFoldDB" id="A0A2I1KQT2"/>
<accession>A0A2I1KQT2</accession>
<evidence type="ECO:0000313" key="3">
    <source>
        <dbReference type="EMBL" id="PKY97986.1"/>
    </source>
</evidence>
<evidence type="ECO:0000256" key="1">
    <source>
        <dbReference type="SAM" id="MobiDB-lite"/>
    </source>
</evidence>
<feature type="transmembrane region" description="Helical" evidence="2">
    <location>
        <begin position="645"/>
        <end position="664"/>
    </location>
</feature>
<proteinExistence type="predicted"/>
<feature type="transmembrane region" description="Helical" evidence="2">
    <location>
        <begin position="454"/>
        <end position="481"/>
    </location>
</feature>
<name>A0A2I1KQT2_9ACTO</name>
<feature type="transmembrane region" description="Helical" evidence="2">
    <location>
        <begin position="379"/>
        <end position="409"/>
    </location>
</feature>
<feature type="transmembrane region" description="Helical" evidence="2">
    <location>
        <begin position="501"/>
        <end position="522"/>
    </location>
</feature>
<protein>
    <submittedName>
        <fullName evidence="3">Uncharacterized protein</fullName>
    </submittedName>
</protein>
<feature type="transmembrane region" description="Helical" evidence="2">
    <location>
        <begin position="344"/>
        <end position="367"/>
    </location>
</feature>